<feature type="region of interest" description="Disordered" evidence="1">
    <location>
        <begin position="141"/>
        <end position="189"/>
    </location>
</feature>
<evidence type="ECO:0000313" key="3">
    <source>
        <dbReference type="Proteomes" id="UP000008237"/>
    </source>
</evidence>
<protein>
    <submittedName>
        <fullName evidence="2">Uncharacterized protein</fullName>
    </submittedName>
</protein>
<evidence type="ECO:0000313" key="2">
    <source>
        <dbReference type="EMBL" id="EFN89260.1"/>
    </source>
</evidence>
<keyword evidence="3" id="KW-1185">Reference proteome</keyword>
<gene>
    <name evidence="2" type="ORF">EAI_05521</name>
</gene>
<dbReference type="Proteomes" id="UP000008237">
    <property type="component" value="Unassembled WGS sequence"/>
</dbReference>
<proteinExistence type="predicted"/>
<dbReference type="InParanoid" id="E2B4X1"/>
<dbReference type="EMBL" id="GL445665">
    <property type="protein sequence ID" value="EFN89260.1"/>
    <property type="molecule type" value="Genomic_DNA"/>
</dbReference>
<reference evidence="2 3" key="1">
    <citation type="journal article" date="2010" name="Science">
        <title>Genomic comparison of the ants Camponotus floridanus and Harpegnathos saltator.</title>
        <authorList>
            <person name="Bonasio R."/>
            <person name="Zhang G."/>
            <person name="Ye C."/>
            <person name="Mutti N.S."/>
            <person name="Fang X."/>
            <person name="Qin N."/>
            <person name="Donahue G."/>
            <person name="Yang P."/>
            <person name="Li Q."/>
            <person name="Li C."/>
            <person name="Zhang P."/>
            <person name="Huang Z."/>
            <person name="Berger S.L."/>
            <person name="Reinberg D."/>
            <person name="Wang J."/>
            <person name="Liebig J."/>
        </authorList>
    </citation>
    <scope>NUCLEOTIDE SEQUENCE [LARGE SCALE GENOMIC DNA]</scope>
    <source>
        <strain evidence="2 3">R22 G/1</strain>
    </source>
</reference>
<feature type="compositionally biased region" description="Basic and acidic residues" evidence="1">
    <location>
        <begin position="144"/>
        <end position="167"/>
    </location>
</feature>
<sequence length="189" mass="21255">MEIEISDMPTMDPQCSTSGVTEERESHFLGVYDKDDIGGAIKYVKDSLVEMKLMDAEPNAISAKAEFIDVKAIDAVIEILGDFDFVEDEVHIFLEHEVDIPDSVPFLSDDSEEEQSSFSSTTTTTSITTIDAGEDGLRNLFGDYKGDKNNREHEESRYVKDTDHIDREEDNERFDANGHVECEEDGEDV</sequence>
<dbReference type="AlphaFoldDB" id="E2B4X1"/>
<name>E2B4X1_HARSA</name>
<accession>E2B4X1</accession>
<feature type="region of interest" description="Disordered" evidence="1">
    <location>
        <begin position="107"/>
        <end position="129"/>
    </location>
</feature>
<organism evidence="3">
    <name type="scientific">Harpegnathos saltator</name>
    <name type="common">Jerdon's jumping ant</name>
    <dbReference type="NCBI Taxonomy" id="610380"/>
    <lineage>
        <taxon>Eukaryota</taxon>
        <taxon>Metazoa</taxon>
        <taxon>Ecdysozoa</taxon>
        <taxon>Arthropoda</taxon>
        <taxon>Hexapoda</taxon>
        <taxon>Insecta</taxon>
        <taxon>Pterygota</taxon>
        <taxon>Neoptera</taxon>
        <taxon>Endopterygota</taxon>
        <taxon>Hymenoptera</taxon>
        <taxon>Apocrita</taxon>
        <taxon>Aculeata</taxon>
        <taxon>Formicoidea</taxon>
        <taxon>Formicidae</taxon>
        <taxon>Ponerinae</taxon>
        <taxon>Ponerini</taxon>
        <taxon>Harpegnathos</taxon>
    </lineage>
</organism>
<evidence type="ECO:0000256" key="1">
    <source>
        <dbReference type="SAM" id="MobiDB-lite"/>
    </source>
</evidence>
<feature type="compositionally biased region" description="Low complexity" evidence="1">
    <location>
        <begin position="116"/>
        <end position="129"/>
    </location>
</feature>